<dbReference type="InterPro" id="IPR000832">
    <property type="entry name" value="GPCR_2_secretin-like"/>
</dbReference>
<feature type="domain" description="GAIN-B" evidence="10">
    <location>
        <begin position="398"/>
        <end position="550"/>
    </location>
</feature>
<name>A0ABN8QKY5_9CNID</name>
<keyword evidence="5 8" id="KW-0472">Membrane</keyword>
<feature type="domain" description="G-protein coupled receptors family 2 profile 2" evidence="11">
    <location>
        <begin position="559"/>
        <end position="803"/>
    </location>
</feature>
<dbReference type="InterPro" id="IPR046338">
    <property type="entry name" value="GAIN_dom_sf"/>
</dbReference>
<dbReference type="Gene3D" id="1.20.1070.10">
    <property type="entry name" value="Rhodopsin 7-helix transmembrane proteins"/>
    <property type="match status" value="1"/>
</dbReference>
<dbReference type="Pfam" id="PF01825">
    <property type="entry name" value="GPS"/>
    <property type="match status" value="1"/>
</dbReference>
<accession>A0ABN8QKY5</accession>
<proteinExistence type="predicted"/>
<evidence type="ECO:0000259" key="9">
    <source>
        <dbReference type="PROSITE" id="PS50041"/>
    </source>
</evidence>
<evidence type="ECO:0000256" key="4">
    <source>
        <dbReference type="ARBA" id="ARBA00022989"/>
    </source>
</evidence>
<dbReference type="PROSITE" id="PS50261">
    <property type="entry name" value="G_PROTEIN_RECEP_F2_4"/>
    <property type="match status" value="1"/>
</dbReference>
<dbReference type="SUPFAM" id="SSF81321">
    <property type="entry name" value="Family A G protein-coupled receptor-like"/>
    <property type="match status" value="1"/>
</dbReference>
<dbReference type="CDD" id="cd00037">
    <property type="entry name" value="CLECT"/>
    <property type="match status" value="1"/>
</dbReference>
<keyword evidence="6" id="KW-1015">Disulfide bond</keyword>
<dbReference type="InterPro" id="IPR016186">
    <property type="entry name" value="C-type_lectin-like/link_sf"/>
</dbReference>
<reference evidence="12 13" key="1">
    <citation type="submission" date="2022-05" db="EMBL/GenBank/DDBJ databases">
        <authorList>
            <consortium name="Genoscope - CEA"/>
            <person name="William W."/>
        </authorList>
    </citation>
    <scope>NUCLEOTIDE SEQUENCE [LARGE SCALE GENOMIC DNA]</scope>
</reference>
<evidence type="ECO:0000313" key="12">
    <source>
        <dbReference type="EMBL" id="CAH3166343.1"/>
    </source>
</evidence>
<feature type="transmembrane region" description="Helical" evidence="8">
    <location>
        <begin position="626"/>
        <end position="652"/>
    </location>
</feature>
<dbReference type="InterPro" id="IPR000203">
    <property type="entry name" value="GPS"/>
</dbReference>
<comment type="subcellular location">
    <subcellularLocation>
        <location evidence="1">Membrane</location>
        <topology evidence="1">Multi-pass membrane protein</topology>
    </subcellularLocation>
</comment>
<keyword evidence="4 8" id="KW-1133">Transmembrane helix</keyword>
<dbReference type="InterPro" id="IPR057244">
    <property type="entry name" value="GAIN_B"/>
</dbReference>
<evidence type="ECO:0000259" key="10">
    <source>
        <dbReference type="PROSITE" id="PS50221"/>
    </source>
</evidence>
<feature type="transmembrane region" description="Helical" evidence="8">
    <location>
        <begin position="779"/>
        <end position="798"/>
    </location>
</feature>
<dbReference type="InterPro" id="IPR017983">
    <property type="entry name" value="GPCR_2_secretin-like_CS"/>
</dbReference>
<dbReference type="PANTHER" id="PTHR12011">
    <property type="entry name" value="ADHESION G-PROTEIN COUPLED RECEPTOR"/>
    <property type="match status" value="1"/>
</dbReference>
<evidence type="ECO:0000256" key="8">
    <source>
        <dbReference type="SAM" id="Phobius"/>
    </source>
</evidence>
<feature type="compositionally biased region" description="Basic and acidic residues" evidence="7">
    <location>
        <begin position="844"/>
        <end position="854"/>
    </location>
</feature>
<evidence type="ECO:0000256" key="6">
    <source>
        <dbReference type="ARBA" id="ARBA00023157"/>
    </source>
</evidence>
<feature type="transmembrane region" description="Helical" evidence="8">
    <location>
        <begin position="752"/>
        <end position="773"/>
    </location>
</feature>
<dbReference type="PROSITE" id="PS50221">
    <property type="entry name" value="GAIN_B"/>
    <property type="match status" value="1"/>
</dbReference>
<feature type="domain" description="C-type lectin" evidence="9">
    <location>
        <begin position="1"/>
        <end position="109"/>
    </location>
</feature>
<dbReference type="PANTHER" id="PTHR12011:SF347">
    <property type="entry name" value="FI21270P1-RELATED"/>
    <property type="match status" value="1"/>
</dbReference>
<feature type="transmembrane region" description="Helical" evidence="8">
    <location>
        <begin position="561"/>
        <end position="583"/>
    </location>
</feature>
<dbReference type="Pfam" id="PF00002">
    <property type="entry name" value="7tm_2"/>
    <property type="match status" value="1"/>
</dbReference>
<dbReference type="InterPro" id="IPR017981">
    <property type="entry name" value="GPCR_2-like_7TM"/>
</dbReference>
<sequence>MGTEYHIDNTKTTWEKANELCKKNGSVLAEPSHSTITELAERLRSLGYTNSDSFWIGLTFNPASSQFVWSTGDIAHQNLVNLTCGKFAGSFRRICYVLTNIDHSSSSPCFLRWSCQDARYGYICQNGLEATSDKAFLSSSTLPALSSTALDVLPRMTGKVLASSTLPTVELLLTAPSSRASLSSSTLPAASSNAFENLPTASTGKILASNTVLAVSSNALEVLPTASTERSLASSSPSSLSATALEVRVPALTAWKTVNANITSNSVKRHSNYPVSLTQSEIPAKASSQSTKITFILVKNPFVDSDIELIFNLSIFLQLLDFYRKVASLNPQDPLSLKLLTDAFEEFIHALQENSKTEIGEGIMLSARAIEEFAFKYASFNLNASKRDERKENQHIVIHVSLVPKGYANNFTFSGEDNFEEVAKLTLPSYLFRNQDTTVVNTLYLGLDEYFYSLGPSNKRIGSSILGSSLNPYQAGVFRENVTIVLPTLKGNEHKNSKKCVFWKWNRSYPNNGSWSGDGCSLVKTNGSHVVCTCNHLTNFAILINIKPQELPEKHQKALTFITYIGLGISLLGETITIVAYMLLLCSNSDQQSHVHMNLVATLAMAQVIFLAGIDTSQDQVLCLTVAALLHYFCLSAFCWMLIEGIMLYLLIIEVYNNELNLRLCYSFSFGIPGLLVGVTLLIAQLGKEGIYQYKASRWCWLSTENYYIWSFAAPVILITTINVMVFCGVVKEMVTMPSTRSRKFHALKTTVKACIVLFPLLGVTWLFGLLSLSKAGLVSQYVFTVLNTLQGLLIFLLHCIRNSEIRAVWNKKLQNVKRQTWNLFRIGRPPATTSSTPEAQSYRPERSEMEMSRRNNKIAPVDG</sequence>
<dbReference type="PROSITE" id="PS50041">
    <property type="entry name" value="C_TYPE_LECTIN_2"/>
    <property type="match status" value="1"/>
</dbReference>
<feature type="transmembrane region" description="Helical" evidence="8">
    <location>
        <begin position="707"/>
        <end position="731"/>
    </location>
</feature>
<dbReference type="InterPro" id="IPR001304">
    <property type="entry name" value="C-type_lectin-like"/>
</dbReference>
<dbReference type="Pfam" id="PF00059">
    <property type="entry name" value="Lectin_C"/>
    <property type="match status" value="1"/>
</dbReference>
<keyword evidence="3" id="KW-0732">Signal</keyword>
<feature type="transmembrane region" description="Helical" evidence="8">
    <location>
        <begin position="595"/>
        <end position="614"/>
    </location>
</feature>
<feature type="transmembrane region" description="Helical" evidence="8">
    <location>
        <begin position="664"/>
        <end position="687"/>
    </location>
</feature>
<dbReference type="Gene3D" id="3.10.100.10">
    <property type="entry name" value="Mannose-Binding Protein A, subunit A"/>
    <property type="match status" value="1"/>
</dbReference>
<gene>
    <name evidence="12" type="ORF">PLOB_00007619</name>
</gene>
<evidence type="ECO:0000256" key="7">
    <source>
        <dbReference type="SAM" id="MobiDB-lite"/>
    </source>
</evidence>
<organism evidence="12 13">
    <name type="scientific">Porites lobata</name>
    <dbReference type="NCBI Taxonomy" id="104759"/>
    <lineage>
        <taxon>Eukaryota</taxon>
        <taxon>Metazoa</taxon>
        <taxon>Cnidaria</taxon>
        <taxon>Anthozoa</taxon>
        <taxon>Hexacorallia</taxon>
        <taxon>Scleractinia</taxon>
        <taxon>Fungiina</taxon>
        <taxon>Poritidae</taxon>
        <taxon>Porites</taxon>
    </lineage>
</organism>
<dbReference type="SMART" id="SM00303">
    <property type="entry name" value="GPS"/>
    <property type="match status" value="1"/>
</dbReference>
<evidence type="ECO:0000256" key="3">
    <source>
        <dbReference type="ARBA" id="ARBA00022729"/>
    </source>
</evidence>
<protein>
    <submittedName>
        <fullName evidence="12">Uncharacterized protein</fullName>
    </submittedName>
</protein>
<evidence type="ECO:0000259" key="11">
    <source>
        <dbReference type="PROSITE" id="PS50261"/>
    </source>
</evidence>
<dbReference type="Gene3D" id="2.60.220.50">
    <property type="match status" value="1"/>
</dbReference>
<comment type="caution">
    <text evidence="12">The sequence shown here is derived from an EMBL/GenBank/DDBJ whole genome shotgun (WGS) entry which is preliminary data.</text>
</comment>
<evidence type="ECO:0000256" key="2">
    <source>
        <dbReference type="ARBA" id="ARBA00022692"/>
    </source>
</evidence>
<keyword evidence="2 8" id="KW-0812">Transmembrane</keyword>
<keyword evidence="13" id="KW-1185">Reference proteome</keyword>
<dbReference type="PROSITE" id="PS00650">
    <property type="entry name" value="G_PROTEIN_RECEP_F2_2"/>
    <property type="match status" value="1"/>
</dbReference>
<feature type="region of interest" description="Disordered" evidence="7">
    <location>
        <begin position="828"/>
        <end position="864"/>
    </location>
</feature>
<dbReference type="Proteomes" id="UP001159405">
    <property type="component" value="Unassembled WGS sequence"/>
</dbReference>
<evidence type="ECO:0000256" key="5">
    <source>
        <dbReference type="ARBA" id="ARBA00023136"/>
    </source>
</evidence>
<dbReference type="SUPFAM" id="SSF56436">
    <property type="entry name" value="C-type lectin-like"/>
    <property type="match status" value="1"/>
</dbReference>
<dbReference type="InterPro" id="IPR016187">
    <property type="entry name" value="CTDL_fold"/>
</dbReference>
<evidence type="ECO:0000256" key="1">
    <source>
        <dbReference type="ARBA" id="ARBA00004141"/>
    </source>
</evidence>
<evidence type="ECO:0000313" key="13">
    <source>
        <dbReference type="Proteomes" id="UP001159405"/>
    </source>
</evidence>
<dbReference type="PRINTS" id="PR00249">
    <property type="entry name" value="GPCRSECRETIN"/>
</dbReference>
<dbReference type="EMBL" id="CALNXK010000136">
    <property type="protein sequence ID" value="CAH3166343.1"/>
    <property type="molecule type" value="Genomic_DNA"/>
</dbReference>